<dbReference type="Proteomes" id="UP000077857">
    <property type="component" value="Unassembled WGS sequence"/>
</dbReference>
<comment type="caution">
    <text evidence="1">The sequence shown here is derived from an EMBL/GenBank/DDBJ whole genome shotgun (WGS) entry which is preliminary data.</text>
</comment>
<organism evidence="1 2">
    <name type="scientific">Methylomonas koyamae</name>
    <dbReference type="NCBI Taxonomy" id="702114"/>
    <lineage>
        <taxon>Bacteria</taxon>
        <taxon>Pseudomonadati</taxon>
        <taxon>Pseudomonadota</taxon>
        <taxon>Gammaproteobacteria</taxon>
        <taxon>Methylococcales</taxon>
        <taxon>Methylococcaceae</taxon>
        <taxon>Methylomonas</taxon>
    </lineage>
</organism>
<proteinExistence type="predicted"/>
<dbReference type="EMBL" id="LUUJ01000049">
    <property type="protein sequence ID" value="OAI19325.1"/>
    <property type="molecule type" value="Genomic_DNA"/>
</dbReference>
<dbReference type="AlphaFoldDB" id="A0A177NN02"/>
<name>A0A177NN02_9GAMM</name>
<evidence type="ECO:0000313" key="1">
    <source>
        <dbReference type="EMBL" id="OAI19325.1"/>
    </source>
</evidence>
<gene>
    <name evidence="1" type="ORF">A1507_07120</name>
</gene>
<accession>A0A177NN02</accession>
<reference evidence="1 2" key="1">
    <citation type="submission" date="2016-03" db="EMBL/GenBank/DDBJ databases">
        <authorList>
            <person name="Ploux O."/>
        </authorList>
    </citation>
    <scope>NUCLEOTIDE SEQUENCE [LARGE SCALE GENOMIC DNA]</scope>
    <source>
        <strain evidence="1 2">R-45378</strain>
    </source>
</reference>
<sequence>MARIAGELGMLQALAGSAEVQGDDDPLPFAQARLRKRGGEWYVSSFRRFVKRGVCAANRLGIIFRL</sequence>
<evidence type="ECO:0000313" key="2">
    <source>
        <dbReference type="Proteomes" id="UP000077857"/>
    </source>
</evidence>
<protein>
    <submittedName>
        <fullName evidence="1">Uncharacterized protein</fullName>
    </submittedName>
</protein>